<dbReference type="STRING" id="446469.Sked_04020"/>
<evidence type="ECO:0000313" key="1">
    <source>
        <dbReference type="EMBL" id="ACZ20369.1"/>
    </source>
</evidence>
<dbReference type="RefSeq" id="WP_012865438.1">
    <property type="nucleotide sequence ID" value="NC_013521.1"/>
</dbReference>
<accession>D1BK92</accession>
<name>D1BK92_SANKS</name>
<keyword evidence="2" id="KW-1185">Reference proteome</keyword>
<protein>
    <submittedName>
        <fullName evidence="1">Uncharacterized protein</fullName>
    </submittedName>
</protein>
<dbReference type="EMBL" id="CP001819">
    <property type="protein sequence ID" value="ACZ20369.1"/>
    <property type="molecule type" value="Genomic_DNA"/>
</dbReference>
<dbReference type="Pfam" id="PF20117">
    <property type="entry name" value="DUF6507"/>
    <property type="match status" value="1"/>
</dbReference>
<dbReference type="AlphaFoldDB" id="D1BK92"/>
<gene>
    <name evidence="1" type="ordered locus">Sked_04020</name>
</gene>
<dbReference type="Proteomes" id="UP000000322">
    <property type="component" value="Chromosome"/>
</dbReference>
<proteinExistence type="predicted"/>
<evidence type="ECO:0000313" key="2">
    <source>
        <dbReference type="Proteomes" id="UP000000322"/>
    </source>
</evidence>
<dbReference type="OrthoDB" id="4829084at2"/>
<sequence>MSGYEITLSGCETVLNSMLVEADELSTALGGIEGIVTSAVTGSGDCPVVAEAIGVFFENRTTTLQGIGTRMEAAMTGTVAAIGWYNKGDEEMMLTQQQLASEVASTGRFDQFTEAPE</sequence>
<dbReference type="HOGENOM" id="CLU_2083208_0_0_11"/>
<reference evidence="1 2" key="1">
    <citation type="journal article" date="2009" name="Stand. Genomic Sci.">
        <title>Complete genome sequence of Sanguibacter keddieii type strain (ST-74).</title>
        <authorList>
            <person name="Ivanova N."/>
            <person name="Sikorski J."/>
            <person name="Sims D."/>
            <person name="Brettin T."/>
            <person name="Detter J.C."/>
            <person name="Han C."/>
            <person name="Lapidus A."/>
            <person name="Copeland A."/>
            <person name="Glavina Del Rio T."/>
            <person name="Nolan M."/>
            <person name="Chen F."/>
            <person name="Lucas S."/>
            <person name="Tice H."/>
            <person name="Cheng J.F."/>
            <person name="Bruce D."/>
            <person name="Goodwin L."/>
            <person name="Pitluck S."/>
            <person name="Pati A."/>
            <person name="Mavromatis K."/>
            <person name="Chen A."/>
            <person name="Palaniappan K."/>
            <person name="D'haeseleer P."/>
            <person name="Chain P."/>
            <person name="Bristow J."/>
            <person name="Eisen J.A."/>
            <person name="Markowitz V."/>
            <person name="Hugenholtz P."/>
            <person name="Goker M."/>
            <person name="Pukall R."/>
            <person name="Klenk H.P."/>
            <person name="Kyrpides N.C."/>
        </authorList>
    </citation>
    <scope>NUCLEOTIDE SEQUENCE [LARGE SCALE GENOMIC DNA]</scope>
    <source>
        <strain evidence="2">ATCC 51767 / DSM 10542 / NCFB 3025 / ST-74</strain>
    </source>
</reference>
<dbReference type="KEGG" id="ske:Sked_04020"/>
<organism evidence="1 2">
    <name type="scientific">Sanguibacter keddieii (strain ATCC 51767 / DSM 10542 / NCFB 3025 / ST-74)</name>
    <dbReference type="NCBI Taxonomy" id="446469"/>
    <lineage>
        <taxon>Bacteria</taxon>
        <taxon>Bacillati</taxon>
        <taxon>Actinomycetota</taxon>
        <taxon>Actinomycetes</taxon>
        <taxon>Micrococcales</taxon>
        <taxon>Sanguibacteraceae</taxon>
        <taxon>Sanguibacter</taxon>
    </lineage>
</organism>
<dbReference type="InterPro" id="IPR045436">
    <property type="entry name" value="DUF6507"/>
</dbReference>